<dbReference type="CDD" id="cd09272">
    <property type="entry name" value="RNase_HI_RT_Ty1"/>
    <property type="match status" value="1"/>
</dbReference>
<dbReference type="AlphaFoldDB" id="A0A8T2RU30"/>
<accession>A0A8T2RU30</accession>
<dbReference type="PANTHER" id="PTHR11439:SF467">
    <property type="entry name" value="INTEGRASE CATALYTIC DOMAIN-CONTAINING PROTEIN"/>
    <property type="match status" value="1"/>
</dbReference>
<name>A0A8T2RU30_CERRI</name>
<dbReference type="OMA" id="KSHMEAL"/>
<keyword evidence="2" id="KW-1185">Reference proteome</keyword>
<dbReference type="OrthoDB" id="1922643at2759"/>
<dbReference type="PANTHER" id="PTHR11439">
    <property type="entry name" value="GAG-POL-RELATED RETROTRANSPOSON"/>
    <property type="match status" value="1"/>
</dbReference>
<reference evidence="1" key="1">
    <citation type="submission" date="2021-08" db="EMBL/GenBank/DDBJ databases">
        <title>WGS assembly of Ceratopteris richardii.</title>
        <authorList>
            <person name="Marchant D.B."/>
            <person name="Chen G."/>
            <person name="Jenkins J."/>
            <person name="Shu S."/>
            <person name="Leebens-Mack J."/>
            <person name="Grimwood J."/>
            <person name="Schmutz J."/>
            <person name="Soltis P."/>
            <person name="Soltis D."/>
            <person name="Chen Z.-H."/>
        </authorList>
    </citation>
    <scope>NUCLEOTIDE SEQUENCE</scope>
    <source>
        <strain evidence="1">Whitten #5841</strain>
        <tissue evidence="1">Leaf</tissue>
    </source>
</reference>
<gene>
    <name evidence="1" type="ORF">KP509_25G074600</name>
</gene>
<organism evidence="1 2">
    <name type="scientific">Ceratopteris richardii</name>
    <name type="common">Triangle waterfern</name>
    <dbReference type="NCBI Taxonomy" id="49495"/>
    <lineage>
        <taxon>Eukaryota</taxon>
        <taxon>Viridiplantae</taxon>
        <taxon>Streptophyta</taxon>
        <taxon>Embryophyta</taxon>
        <taxon>Tracheophyta</taxon>
        <taxon>Polypodiopsida</taxon>
        <taxon>Polypodiidae</taxon>
        <taxon>Polypodiales</taxon>
        <taxon>Pteridineae</taxon>
        <taxon>Pteridaceae</taxon>
        <taxon>Parkerioideae</taxon>
        <taxon>Ceratopteris</taxon>
    </lineage>
</organism>
<evidence type="ECO:0000313" key="1">
    <source>
        <dbReference type="EMBL" id="KAH7299137.1"/>
    </source>
</evidence>
<dbReference type="Proteomes" id="UP000825935">
    <property type="component" value="Chromosome 25"/>
</dbReference>
<comment type="caution">
    <text evidence="1">The sequence shown here is derived from an EMBL/GenBank/DDBJ whole genome shotgun (WGS) entry which is preliminary data.</text>
</comment>
<evidence type="ECO:0008006" key="3">
    <source>
        <dbReference type="Google" id="ProtNLM"/>
    </source>
</evidence>
<dbReference type="EMBL" id="CM035430">
    <property type="protein sequence ID" value="KAH7299137.1"/>
    <property type="molecule type" value="Genomic_DNA"/>
</dbReference>
<protein>
    <recommendedName>
        <fullName evidence="3">Retrovirus-related Pol polyprotein from transposon TNT 1-94</fullName>
    </recommendedName>
</protein>
<evidence type="ECO:0000313" key="2">
    <source>
        <dbReference type="Proteomes" id="UP000825935"/>
    </source>
</evidence>
<proteinExistence type="predicted"/>
<sequence length="180" mass="20025">MDACNGIDTPLPIALKHITPETPEKTPSYPYANVRGCIRYLVSCTRPNICFATNFLSRHMHNPSPLHVMYLKGLLCYLKRTSGLSLTYKYNPSNFCLLGYSEADWGGDPSTCQSTSGYLFLLANGAVSWQSKKKTRVTLSSTEAKYSSMTLAIKEGIWLNTLLKESTLLIPPPISLYCDN</sequence>